<dbReference type="GO" id="GO:0000049">
    <property type="term" value="F:tRNA binding"/>
    <property type="evidence" value="ECO:0007669"/>
    <property type="project" value="UniProtKB-UniRule"/>
</dbReference>
<dbReference type="AlphaFoldDB" id="A0A8S3CE11"/>
<sequence>MPTSDLDQKLVVVLCNLKPAKMRGIMSEGMVMCASTPD</sequence>
<comment type="caution">
    <text evidence="7">The sequence shown here is derived from an EMBL/GenBank/DDBJ whole genome shotgun (WGS) entry which is preliminary data.</text>
</comment>
<dbReference type="PANTHER" id="PTHR11586">
    <property type="entry name" value="TRNA-AMINOACYLATION COFACTOR ARC1 FAMILY MEMBER"/>
    <property type="match status" value="1"/>
</dbReference>
<evidence type="ECO:0000256" key="2">
    <source>
        <dbReference type="ARBA" id="ARBA00022555"/>
    </source>
</evidence>
<feature type="non-terminal residue" evidence="7">
    <location>
        <position position="1"/>
    </location>
</feature>
<dbReference type="InterPro" id="IPR002547">
    <property type="entry name" value="tRNA-bd_dom"/>
</dbReference>
<evidence type="ECO:0000313" key="6">
    <source>
        <dbReference type="EMBL" id="CAF4618431.1"/>
    </source>
</evidence>
<feature type="domain" description="TRNA-binding" evidence="5">
    <location>
        <begin position="1"/>
        <end position="38"/>
    </location>
</feature>
<evidence type="ECO:0000256" key="4">
    <source>
        <dbReference type="PROSITE-ProRule" id="PRU00209"/>
    </source>
</evidence>
<dbReference type="EMBL" id="CAJOBH010102134">
    <property type="protein sequence ID" value="CAF4618431.1"/>
    <property type="molecule type" value="Genomic_DNA"/>
</dbReference>
<keyword evidence="3 4" id="KW-0694">RNA-binding</keyword>
<dbReference type="PROSITE" id="PS50886">
    <property type="entry name" value="TRBD"/>
    <property type="match status" value="1"/>
</dbReference>
<dbReference type="EMBL" id="CAJOBJ010179277">
    <property type="protein sequence ID" value="CAF4912094.1"/>
    <property type="molecule type" value="Genomic_DNA"/>
</dbReference>
<dbReference type="SUPFAM" id="SSF50249">
    <property type="entry name" value="Nucleic acid-binding proteins"/>
    <property type="match status" value="1"/>
</dbReference>
<evidence type="ECO:0000313" key="8">
    <source>
        <dbReference type="Proteomes" id="UP000681720"/>
    </source>
</evidence>
<dbReference type="Pfam" id="PF01588">
    <property type="entry name" value="tRNA_bind"/>
    <property type="match status" value="1"/>
</dbReference>
<dbReference type="InterPro" id="IPR012340">
    <property type="entry name" value="NA-bd_OB-fold"/>
</dbReference>
<dbReference type="Gene3D" id="2.40.50.140">
    <property type="entry name" value="Nucleic acid-binding proteins"/>
    <property type="match status" value="1"/>
</dbReference>
<name>A0A8S3CE11_9BILA</name>
<organism evidence="7 8">
    <name type="scientific">Rotaria magnacalcarata</name>
    <dbReference type="NCBI Taxonomy" id="392030"/>
    <lineage>
        <taxon>Eukaryota</taxon>
        <taxon>Metazoa</taxon>
        <taxon>Spiralia</taxon>
        <taxon>Gnathifera</taxon>
        <taxon>Rotifera</taxon>
        <taxon>Eurotatoria</taxon>
        <taxon>Bdelloidea</taxon>
        <taxon>Philodinida</taxon>
        <taxon>Philodinidae</taxon>
        <taxon>Rotaria</taxon>
    </lineage>
</organism>
<dbReference type="InterPro" id="IPR051270">
    <property type="entry name" value="Tyrosine-tRNA_ligase_regulator"/>
</dbReference>
<evidence type="ECO:0000313" key="7">
    <source>
        <dbReference type="EMBL" id="CAF4912094.1"/>
    </source>
</evidence>
<keyword evidence="1" id="KW-0963">Cytoplasm</keyword>
<evidence type="ECO:0000259" key="5">
    <source>
        <dbReference type="PROSITE" id="PS50886"/>
    </source>
</evidence>
<proteinExistence type="predicted"/>
<dbReference type="Proteomes" id="UP000681967">
    <property type="component" value="Unassembled WGS sequence"/>
</dbReference>
<accession>A0A8S3CE11</accession>
<dbReference type="GO" id="GO:0004831">
    <property type="term" value="F:tyrosine-tRNA ligase activity"/>
    <property type="evidence" value="ECO:0007669"/>
    <property type="project" value="TreeGrafter"/>
</dbReference>
<reference evidence="7" key="1">
    <citation type="submission" date="2021-02" db="EMBL/GenBank/DDBJ databases">
        <authorList>
            <person name="Nowell W R."/>
        </authorList>
    </citation>
    <scope>NUCLEOTIDE SEQUENCE</scope>
</reference>
<dbReference type="PANTHER" id="PTHR11586:SF43">
    <property type="entry name" value="TYROSINE--TRNA LIGASE, CYTOPLASMIC"/>
    <property type="match status" value="1"/>
</dbReference>
<evidence type="ECO:0000256" key="3">
    <source>
        <dbReference type="ARBA" id="ARBA00022884"/>
    </source>
</evidence>
<protein>
    <recommendedName>
        <fullName evidence="5">tRNA-binding domain-containing protein</fullName>
    </recommendedName>
</protein>
<dbReference type="Proteomes" id="UP000681720">
    <property type="component" value="Unassembled WGS sequence"/>
</dbReference>
<evidence type="ECO:0000256" key="1">
    <source>
        <dbReference type="ARBA" id="ARBA00022490"/>
    </source>
</evidence>
<keyword evidence="2 4" id="KW-0820">tRNA-binding</keyword>
<gene>
    <name evidence="6" type="ORF">BYL167_LOCUS40855</name>
    <name evidence="7" type="ORF">GIL414_LOCUS52372</name>
</gene>